<dbReference type="CDD" id="cd06261">
    <property type="entry name" value="TM_PBP2"/>
    <property type="match status" value="1"/>
</dbReference>
<reference evidence="12 13" key="1">
    <citation type="submission" date="2016-10" db="EMBL/GenBank/DDBJ databases">
        <authorList>
            <person name="de Groot N.N."/>
        </authorList>
    </citation>
    <scope>NUCLEOTIDE SEQUENCE [LARGE SCALE GENOMIC DNA]</scope>
    <source>
        <strain evidence="12 13">CGMCC 1.10434</strain>
    </source>
</reference>
<keyword evidence="3 9" id="KW-0813">Transport</keyword>
<keyword evidence="5 10" id="KW-0592">Phosphate transport</keyword>
<dbReference type="GO" id="GO:0005315">
    <property type="term" value="F:phosphate transmembrane transporter activity"/>
    <property type="evidence" value="ECO:0007669"/>
    <property type="project" value="InterPro"/>
</dbReference>
<feature type="transmembrane region" description="Helical" evidence="9">
    <location>
        <begin position="158"/>
        <end position="178"/>
    </location>
</feature>
<keyword evidence="7 9" id="KW-1133">Transmembrane helix</keyword>
<dbReference type="Gene3D" id="1.10.3720.10">
    <property type="entry name" value="MetI-like"/>
    <property type="match status" value="1"/>
</dbReference>
<accession>A0A1H8PMS3</accession>
<dbReference type="GO" id="GO:0006817">
    <property type="term" value="P:phosphate ion transport"/>
    <property type="evidence" value="ECO:0007669"/>
    <property type="project" value="UniProtKB-KW"/>
</dbReference>
<keyword evidence="6 9" id="KW-0812">Transmembrane</keyword>
<dbReference type="PROSITE" id="PS50928">
    <property type="entry name" value="ABC_TM1"/>
    <property type="match status" value="1"/>
</dbReference>
<gene>
    <name evidence="12" type="ORF">SAMN04488134_107120</name>
</gene>
<organism evidence="12 13">
    <name type="scientific">Amphibacillus marinus</name>
    <dbReference type="NCBI Taxonomy" id="872970"/>
    <lineage>
        <taxon>Bacteria</taxon>
        <taxon>Bacillati</taxon>
        <taxon>Bacillota</taxon>
        <taxon>Bacilli</taxon>
        <taxon>Bacillales</taxon>
        <taxon>Bacillaceae</taxon>
        <taxon>Amphibacillus</taxon>
    </lineage>
</organism>
<feature type="transmembrane region" description="Helical" evidence="9">
    <location>
        <begin position="20"/>
        <end position="40"/>
    </location>
</feature>
<evidence type="ECO:0000256" key="5">
    <source>
        <dbReference type="ARBA" id="ARBA00022592"/>
    </source>
</evidence>
<evidence type="ECO:0000256" key="2">
    <source>
        <dbReference type="ARBA" id="ARBA00007069"/>
    </source>
</evidence>
<comment type="function">
    <text evidence="10">Part of the binding-protein-dependent transport system for phosphate; probably responsible for the translocation of the substrate across the membrane.</text>
</comment>
<comment type="caution">
    <text evidence="10">Lacks conserved residue(s) required for the propagation of feature annotation.</text>
</comment>
<evidence type="ECO:0000256" key="1">
    <source>
        <dbReference type="ARBA" id="ARBA00004651"/>
    </source>
</evidence>
<dbReference type="Pfam" id="PF00528">
    <property type="entry name" value="BPD_transp_1"/>
    <property type="match status" value="1"/>
</dbReference>
<name>A0A1H8PMS3_9BACI</name>
<keyword evidence="8 9" id="KW-0472">Membrane</keyword>
<dbReference type="NCBIfam" id="TIGR02138">
    <property type="entry name" value="phosphate_pstC"/>
    <property type="match status" value="1"/>
</dbReference>
<dbReference type="EMBL" id="FODJ01000007">
    <property type="protein sequence ID" value="SEO43017.1"/>
    <property type="molecule type" value="Genomic_DNA"/>
</dbReference>
<evidence type="ECO:0000256" key="4">
    <source>
        <dbReference type="ARBA" id="ARBA00022475"/>
    </source>
</evidence>
<keyword evidence="13" id="KW-1185">Reference proteome</keyword>
<evidence type="ECO:0000256" key="6">
    <source>
        <dbReference type="ARBA" id="ARBA00022692"/>
    </source>
</evidence>
<dbReference type="RefSeq" id="WP_091497969.1">
    <property type="nucleotide sequence ID" value="NZ_FODJ01000007.1"/>
</dbReference>
<feature type="domain" description="ABC transmembrane type-1" evidence="11">
    <location>
        <begin position="74"/>
        <end position="297"/>
    </location>
</feature>
<evidence type="ECO:0000259" key="11">
    <source>
        <dbReference type="PROSITE" id="PS50928"/>
    </source>
</evidence>
<dbReference type="SUPFAM" id="SSF161098">
    <property type="entry name" value="MetI-like"/>
    <property type="match status" value="1"/>
</dbReference>
<comment type="similarity">
    <text evidence="2 10">Belongs to the binding-protein-dependent transport system permease family. CysTW subfamily.</text>
</comment>
<dbReference type="InterPro" id="IPR051124">
    <property type="entry name" value="Phosphate_Transport_Permease"/>
</dbReference>
<evidence type="ECO:0000256" key="7">
    <source>
        <dbReference type="ARBA" id="ARBA00022989"/>
    </source>
</evidence>
<feature type="transmembrane region" description="Helical" evidence="9">
    <location>
        <begin position="278"/>
        <end position="301"/>
    </location>
</feature>
<evidence type="ECO:0000313" key="13">
    <source>
        <dbReference type="Proteomes" id="UP000199300"/>
    </source>
</evidence>
<feature type="transmembrane region" description="Helical" evidence="9">
    <location>
        <begin position="115"/>
        <end position="138"/>
    </location>
</feature>
<dbReference type="PANTHER" id="PTHR30425">
    <property type="entry name" value="PHOSPHATE TRANSPORT SYSTEM PERMEASE PROTEIN PST"/>
    <property type="match status" value="1"/>
</dbReference>
<evidence type="ECO:0000256" key="8">
    <source>
        <dbReference type="ARBA" id="ARBA00023136"/>
    </source>
</evidence>
<dbReference type="OrthoDB" id="9785113at2"/>
<evidence type="ECO:0000256" key="3">
    <source>
        <dbReference type="ARBA" id="ARBA00022448"/>
    </source>
</evidence>
<sequence length="305" mass="32672">MQQTLKKKAANLEERIVKIILIIMALASVFSIGLIGFFLFKEGLPFVWNYGITNFLFGTTWNPTNQIYGIFPMIIGTVLVTILAIVIGAPIGIAVAVFLAEVAPARLTRIIKPMVDLLAGIPSVVYGLFGIVVIRSMIRSLAHGPLGEYLPGTYQTGYSVLAGGIILAIMILPTIITISADAIRAVPKEYKEAALGLGSTDWQSVYSVVVPAAKSGIITSIILGTGRALGETMAIIMVAGNTVQIPEFGWQGIFAPVRTLTGNVALEMGYAGPEHRQALFATGIVLFIFIMILNSITLALVKKEH</sequence>
<dbReference type="AlphaFoldDB" id="A0A1H8PMS3"/>
<dbReference type="STRING" id="872970.SAMN04488134_107120"/>
<protein>
    <recommendedName>
        <fullName evidence="10">Phosphate transport system permease protein</fullName>
    </recommendedName>
</protein>
<feature type="transmembrane region" description="Helical" evidence="9">
    <location>
        <begin position="70"/>
        <end position="103"/>
    </location>
</feature>
<evidence type="ECO:0000313" key="12">
    <source>
        <dbReference type="EMBL" id="SEO43017.1"/>
    </source>
</evidence>
<dbReference type="Proteomes" id="UP000199300">
    <property type="component" value="Unassembled WGS sequence"/>
</dbReference>
<dbReference type="InterPro" id="IPR035906">
    <property type="entry name" value="MetI-like_sf"/>
</dbReference>
<proteinExistence type="inferred from homology"/>
<comment type="subcellular location">
    <subcellularLocation>
        <location evidence="1 9">Cell membrane</location>
        <topology evidence="1 9">Multi-pass membrane protein</topology>
    </subcellularLocation>
</comment>
<evidence type="ECO:0000256" key="10">
    <source>
        <dbReference type="RuleBase" id="RU363054"/>
    </source>
</evidence>
<dbReference type="GO" id="GO:0005886">
    <property type="term" value="C:plasma membrane"/>
    <property type="evidence" value="ECO:0007669"/>
    <property type="project" value="UniProtKB-SubCell"/>
</dbReference>
<keyword evidence="4 10" id="KW-1003">Cell membrane</keyword>
<dbReference type="InterPro" id="IPR011864">
    <property type="entry name" value="Phosphate_PstC"/>
</dbReference>
<dbReference type="PANTHER" id="PTHR30425:SF1">
    <property type="entry name" value="PHOSPHATE TRANSPORT SYSTEM PERMEASE PROTEIN PSTC"/>
    <property type="match status" value="1"/>
</dbReference>
<dbReference type="InterPro" id="IPR000515">
    <property type="entry name" value="MetI-like"/>
</dbReference>
<evidence type="ECO:0000256" key="9">
    <source>
        <dbReference type="RuleBase" id="RU363032"/>
    </source>
</evidence>